<protein>
    <submittedName>
        <fullName evidence="1">Uncharacterized protein</fullName>
    </submittedName>
</protein>
<comment type="caution">
    <text evidence="1">The sequence shown here is derived from an EMBL/GenBank/DDBJ whole genome shotgun (WGS) entry which is preliminary data.</text>
</comment>
<keyword evidence="2" id="KW-1185">Reference proteome</keyword>
<dbReference type="EMBL" id="AWSO01003141">
    <property type="protein sequence ID" value="ESK80683.1"/>
    <property type="molecule type" value="Genomic_DNA"/>
</dbReference>
<sequence length="304" mass="35312">MEHATSSSPPNSDPVARELSGVFEPCSLYSFTTDWFRRLLDFRHASFTRRRTLDDVYVLTIRHLRFDDPLHESLQIFIEWGQSGAKRKIRLERCKGRHNENKPKLRQILDLFAINSGTFDSLDIFKLSSDPDSATLESRLVRCITFDAKSLPILRFCSLAMSLTILAPDYVELAGADPSNIAKGPAFSKLGRVYGVRILNDQNCSFRFLSNRQNSLEMQLAVRYGLEKERFSFEMVREVRRAMTEGWEQKEPDERQRMKKEPRERIKLLQTILEQFMRKQLEDQQDFLKNLRVLRASLLTGGGI</sequence>
<evidence type="ECO:0000313" key="2">
    <source>
        <dbReference type="Proteomes" id="UP000017559"/>
    </source>
</evidence>
<reference evidence="1 2" key="1">
    <citation type="journal article" date="2014" name="BMC Genomics">
        <title>Genome and secretome analysis of the hemibiotrophic fungal pathogen, Moniliophthora roreri, which causes frosty pod rot disease of cacao: mechanisms of the biotrophic and necrotrophic phases.</title>
        <authorList>
            <person name="Meinhardt L.W."/>
            <person name="Costa G.G.L."/>
            <person name="Thomazella D.P.T."/>
            <person name="Teixeira P.J.P.L."/>
            <person name="Carazzolle M.F."/>
            <person name="Schuster S.C."/>
            <person name="Carlson J.E."/>
            <person name="Guiltinan M.J."/>
            <person name="Mieczkowski P."/>
            <person name="Farmer A."/>
            <person name="Ramaraj T."/>
            <person name="Crozier J."/>
            <person name="Davis R.E."/>
            <person name="Shao J."/>
            <person name="Melnick R.L."/>
            <person name="Pereira G.A.G."/>
            <person name="Bailey B.A."/>
        </authorList>
    </citation>
    <scope>NUCLEOTIDE SEQUENCE [LARGE SCALE GENOMIC DNA]</scope>
    <source>
        <strain evidence="1 2">MCA 2997</strain>
    </source>
</reference>
<organism evidence="1 2">
    <name type="scientific">Moniliophthora roreri (strain MCA 2997)</name>
    <name type="common">Cocoa frosty pod rot fungus</name>
    <name type="synonym">Crinipellis roreri</name>
    <dbReference type="NCBI Taxonomy" id="1381753"/>
    <lineage>
        <taxon>Eukaryota</taxon>
        <taxon>Fungi</taxon>
        <taxon>Dikarya</taxon>
        <taxon>Basidiomycota</taxon>
        <taxon>Agaricomycotina</taxon>
        <taxon>Agaricomycetes</taxon>
        <taxon>Agaricomycetidae</taxon>
        <taxon>Agaricales</taxon>
        <taxon>Marasmiineae</taxon>
        <taxon>Marasmiaceae</taxon>
        <taxon>Moniliophthora</taxon>
    </lineage>
</organism>
<dbReference type="KEGG" id="mrr:Moror_15535"/>
<name>V2W1L8_MONRO</name>
<proteinExistence type="predicted"/>
<evidence type="ECO:0000313" key="1">
    <source>
        <dbReference type="EMBL" id="ESK80683.1"/>
    </source>
</evidence>
<dbReference type="Proteomes" id="UP000017559">
    <property type="component" value="Unassembled WGS sequence"/>
</dbReference>
<gene>
    <name evidence="1" type="ORF">Moror_15535</name>
</gene>
<accession>V2W1L8</accession>
<dbReference type="HOGENOM" id="CLU_915535_0_0_1"/>
<dbReference type="AlphaFoldDB" id="V2W1L8"/>